<dbReference type="PANTHER" id="PTHR35789">
    <property type="entry name" value="SPORE GERMINATION PROTEIN B3"/>
    <property type="match status" value="1"/>
</dbReference>
<dbReference type="PANTHER" id="PTHR35789:SF1">
    <property type="entry name" value="SPORE GERMINATION PROTEIN B3"/>
    <property type="match status" value="1"/>
</dbReference>
<keyword evidence="6" id="KW-0564">Palmitate</keyword>
<keyword evidence="4" id="KW-0732">Signal</keyword>
<dbReference type="Gene3D" id="3.30.300.210">
    <property type="entry name" value="Nutrient germinant receptor protein C, domain 3"/>
    <property type="match status" value="1"/>
</dbReference>
<keyword evidence="11" id="KW-1185">Reference proteome</keyword>
<keyword evidence="3" id="KW-0309">Germination</keyword>
<evidence type="ECO:0000256" key="1">
    <source>
        <dbReference type="ARBA" id="ARBA00004635"/>
    </source>
</evidence>
<dbReference type="InterPro" id="IPR046953">
    <property type="entry name" value="Spore_GerAC-like_C"/>
</dbReference>
<gene>
    <name evidence="10" type="ORF">GC097_01170</name>
</gene>
<proteinExistence type="inferred from homology"/>
<comment type="similarity">
    <text evidence="2">Belongs to the GerABKC lipoprotein family.</text>
</comment>
<evidence type="ECO:0000259" key="9">
    <source>
        <dbReference type="Pfam" id="PF25198"/>
    </source>
</evidence>
<feature type="domain" description="Spore germination GerAC-like C-terminal" evidence="8">
    <location>
        <begin position="199"/>
        <end position="357"/>
    </location>
</feature>
<sequence length="360" mass="40587">MMKRLLFLLLSFLLVILTACIKQQNLDEITIFIACAFDEVKNNQIEFTISTPKYKTKNPGSVTNIVLSKVGQTSADIKSLMNLQLNQPINTGKISLILFGKNLATKGLSKELDVAWRDAQASRLMYLAVVDGSAKELLQSNFSFDDEKGMFLVNLLETNVKKGIVPSQNLHEFEYSLTNKGMDPVLPLLKLKGDQVTISGLALFKDDKYVTSLNVKQMNLFKLLHNNVKQGTLEAQLEDGSHVVVTNVGSKVNYEIEKDTKNTTVKINLSINSQITESEGVIFPSQEIQRLKEIFENDITTACMDLIRLFKKEGVDPLGLGDFVRSRTRNWNEDEWRQQYRSLNVSLNVKMNLTETGIQK</sequence>
<evidence type="ECO:0000256" key="4">
    <source>
        <dbReference type="ARBA" id="ARBA00022729"/>
    </source>
</evidence>
<keyword evidence="5" id="KW-0472">Membrane</keyword>
<dbReference type="Proteomes" id="UP000618579">
    <property type="component" value="Unassembled WGS sequence"/>
</dbReference>
<feature type="domain" description="Spore germination protein N-terminal" evidence="9">
    <location>
        <begin position="23"/>
        <end position="190"/>
    </location>
</feature>
<evidence type="ECO:0000259" key="8">
    <source>
        <dbReference type="Pfam" id="PF05504"/>
    </source>
</evidence>
<dbReference type="NCBIfam" id="TIGR02887">
    <property type="entry name" value="spore_ger_x_C"/>
    <property type="match status" value="1"/>
</dbReference>
<evidence type="ECO:0000313" key="11">
    <source>
        <dbReference type="Proteomes" id="UP000618579"/>
    </source>
</evidence>
<evidence type="ECO:0000256" key="3">
    <source>
        <dbReference type="ARBA" id="ARBA00022544"/>
    </source>
</evidence>
<dbReference type="Pfam" id="PF05504">
    <property type="entry name" value="Spore_GerAC"/>
    <property type="match status" value="1"/>
</dbReference>
<name>A0ABX1ZIP8_9BACL</name>
<dbReference type="InterPro" id="IPR057336">
    <property type="entry name" value="GerAC_N"/>
</dbReference>
<comment type="caution">
    <text evidence="10">The sequence shown here is derived from an EMBL/GenBank/DDBJ whole genome shotgun (WGS) entry which is preliminary data.</text>
</comment>
<accession>A0ABX1ZIP8</accession>
<evidence type="ECO:0000256" key="7">
    <source>
        <dbReference type="ARBA" id="ARBA00023288"/>
    </source>
</evidence>
<keyword evidence="7" id="KW-0449">Lipoprotein</keyword>
<evidence type="ECO:0000313" key="10">
    <source>
        <dbReference type="EMBL" id="NOU98638.1"/>
    </source>
</evidence>
<organism evidence="10 11">
    <name type="scientific">Paenibacillus planticolens</name>
    <dbReference type="NCBI Taxonomy" id="2654976"/>
    <lineage>
        <taxon>Bacteria</taxon>
        <taxon>Bacillati</taxon>
        <taxon>Bacillota</taxon>
        <taxon>Bacilli</taxon>
        <taxon>Bacillales</taxon>
        <taxon>Paenibacillaceae</taxon>
        <taxon>Paenibacillus</taxon>
    </lineage>
</organism>
<reference evidence="10 11" key="1">
    <citation type="submission" date="2019-10" db="EMBL/GenBank/DDBJ databases">
        <title>Description of Paenibacillus pedi sp. nov.</title>
        <authorList>
            <person name="Carlier A."/>
            <person name="Qi S."/>
        </authorList>
    </citation>
    <scope>NUCLEOTIDE SEQUENCE [LARGE SCALE GENOMIC DNA]</scope>
    <source>
        <strain evidence="10 11">LMG 31457</strain>
    </source>
</reference>
<dbReference type="Pfam" id="PF25198">
    <property type="entry name" value="Spore_GerAC_N"/>
    <property type="match status" value="1"/>
</dbReference>
<dbReference type="EMBL" id="WHNZ01000007">
    <property type="protein sequence ID" value="NOU98638.1"/>
    <property type="molecule type" value="Genomic_DNA"/>
</dbReference>
<protein>
    <submittedName>
        <fullName evidence="10">Ger(X)C family spore germination protein</fullName>
    </submittedName>
</protein>
<dbReference type="InterPro" id="IPR008844">
    <property type="entry name" value="Spore_GerAC-like"/>
</dbReference>
<dbReference type="PROSITE" id="PS51257">
    <property type="entry name" value="PROKAR_LIPOPROTEIN"/>
    <property type="match status" value="1"/>
</dbReference>
<comment type="subcellular location">
    <subcellularLocation>
        <location evidence="1">Membrane</location>
        <topology evidence="1">Lipid-anchor</topology>
    </subcellularLocation>
</comment>
<evidence type="ECO:0000256" key="2">
    <source>
        <dbReference type="ARBA" id="ARBA00007886"/>
    </source>
</evidence>
<evidence type="ECO:0000256" key="6">
    <source>
        <dbReference type="ARBA" id="ARBA00023139"/>
    </source>
</evidence>
<evidence type="ECO:0000256" key="5">
    <source>
        <dbReference type="ARBA" id="ARBA00023136"/>
    </source>
</evidence>
<dbReference type="InterPro" id="IPR038501">
    <property type="entry name" value="Spore_GerAC_C_sf"/>
</dbReference>